<dbReference type="PROSITE" id="PS50109">
    <property type="entry name" value="HIS_KIN"/>
    <property type="match status" value="1"/>
</dbReference>
<dbReference type="FunFam" id="3.30.565.10:FF:000006">
    <property type="entry name" value="Sensor histidine kinase WalK"/>
    <property type="match status" value="1"/>
</dbReference>
<dbReference type="RefSeq" id="WP_126627153.1">
    <property type="nucleotide sequence ID" value="NZ_BIFT01000001.1"/>
</dbReference>
<evidence type="ECO:0000256" key="2">
    <source>
        <dbReference type="ARBA" id="ARBA00004370"/>
    </source>
</evidence>
<keyword evidence="9" id="KW-0902">Two-component regulatory system</keyword>
<dbReference type="InterPro" id="IPR036097">
    <property type="entry name" value="HisK_dim/P_sf"/>
</dbReference>
<keyword evidence="4" id="KW-0597">Phosphoprotein</keyword>
<reference evidence="15" key="1">
    <citation type="submission" date="2018-12" db="EMBL/GenBank/DDBJ databases">
        <title>Tengunoibacter tsumagoiensis gen. nov., sp. nov., Dictyobacter kobayashii sp. nov., D. alpinus sp. nov., and D. joshuensis sp. nov. and description of Dictyobacteraceae fam. nov. within the order Ktedonobacterales isolated from Tengu-no-mugimeshi.</title>
        <authorList>
            <person name="Wang C.M."/>
            <person name="Zheng Y."/>
            <person name="Sakai Y."/>
            <person name="Toyoda A."/>
            <person name="Minakuchi Y."/>
            <person name="Abe K."/>
            <person name="Yokota A."/>
            <person name="Yabe S."/>
        </authorList>
    </citation>
    <scope>NUCLEOTIDE SEQUENCE [LARGE SCALE GENOMIC DNA]</scope>
    <source>
        <strain evidence="15">Uno16</strain>
    </source>
</reference>
<dbReference type="Pfam" id="PF00672">
    <property type="entry name" value="HAMP"/>
    <property type="match status" value="1"/>
</dbReference>
<evidence type="ECO:0000256" key="4">
    <source>
        <dbReference type="ARBA" id="ARBA00022553"/>
    </source>
</evidence>
<dbReference type="SMART" id="SM00388">
    <property type="entry name" value="HisKA"/>
    <property type="match status" value="1"/>
</dbReference>
<dbReference type="FunFam" id="1.10.287.130:FF:000001">
    <property type="entry name" value="Two-component sensor histidine kinase"/>
    <property type="match status" value="1"/>
</dbReference>
<evidence type="ECO:0000313" key="14">
    <source>
        <dbReference type="EMBL" id="GCE26736.1"/>
    </source>
</evidence>
<dbReference type="Gene3D" id="6.10.340.10">
    <property type="match status" value="1"/>
</dbReference>
<protein>
    <recommendedName>
        <fullName evidence="3">histidine kinase</fullName>
        <ecNumber evidence="3">2.7.13.3</ecNumber>
    </recommendedName>
</protein>
<evidence type="ECO:0000256" key="1">
    <source>
        <dbReference type="ARBA" id="ARBA00000085"/>
    </source>
</evidence>
<dbReference type="SMART" id="SM00387">
    <property type="entry name" value="HATPase_c"/>
    <property type="match status" value="1"/>
</dbReference>
<feature type="transmembrane region" description="Helical" evidence="11">
    <location>
        <begin position="17"/>
        <end position="37"/>
    </location>
</feature>
<dbReference type="AlphaFoldDB" id="A0A402B5V9"/>
<dbReference type="SMART" id="SM00304">
    <property type="entry name" value="HAMP"/>
    <property type="match status" value="1"/>
</dbReference>
<keyword evidence="7 14" id="KW-0418">Kinase</keyword>
<organism evidence="14 15">
    <name type="scientific">Dictyobacter alpinus</name>
    <dbReference type="NCBI Taxonomy" id="2014873"/>
    <lineage>
        <taxon>Bacteria</taxon>
        <taxon>Bacillati</taxon>
        <taxon>Chloroflexota</taxon>
        <taxon>Ktedonobacteria</taxon>
        <taxon>Ktedonobacterales</taxon>
        <taxon>Dictyobacteraceae</taxon>
        <taxon>Dictyobacter</taxon>
    </lineage>
</organism>
<keyword evidence="15" id="KW-1185">Reference proteome</keyword>
<comment type="subcellular location">
    <subcellularLocation>
        <location evidence="2">Membrane</location>
    </subcellularLocation>
</comment>
<dbReference type="SUPFAM" id="SSF55874">
    <property type="entry name" value="ATPase domain of HSP90 chaperone/DNA topoisomerase II/histidine kinase"/>
    <property type="match status" value="1"/>
</dbReference>
<feature type="domain" description="Histidine kinase" evidence="12">
    <location>
        <begin position="268"/>
        <end position="485"/>
    </location>
</feature>
<name>A0A402B5V9_9CHLR</name>
<dbReference type="InterPro" id="IPR036890">
    <property type="entry name" value="HATPase_C_sf"/>
</dbReference>
<dbReference type="PRINTS" id="PR00344">
    <property type="entry name" value="BCTRLSENSOR"/>
</dbReference>
<dbReference type="Gene3D" id="3.30.565.10">
    <property type="entry name" value="Histidine kinase-like ATPase, C-terminal domain"/>
    <property type="match status" value="1"/>
</dbReference>
<gene>
    <name evidence="14" type="ORF">KDA_22200</name>
</gene>
<feature type="transmembrane region" description="Helical" evidence="11">
    <location>
        <begin position="187"/>
        <end position="206"/>
    </location>
</feature>
<evidence type="ECO:0000256" key="7">
    <source>
        <dbReference type="ARBA" id="ARBA00022777"/>
    </source>
</evidence>
<dbReference type="EMBL" id="BIFT01000001">
    <property type="protein sequence ID" value="GCE26736.1"/>
    <property type="molecule type" value="Genomic_DNA"/>
</dbReference>
<dbReference type="Gene3D" id="1.10.287.130">
    <property type="match status" value="1"/>
</dbReference>
<dbReference type="Pfam" id="PF00512">
    <property type="entry name" value="HisKA"/>
    <property type="match status" value="1"/>
</dbReference>
<dbReference type="InterPro" id="IPR050428">
    <property type="entry name" value="TCS_sensor_his_kinase"/>
</dbReference>
<keyword evidence="10 11" id="KW-0472">Membrane</keyword>
<keyword evidence="6 11" id="KW-0812">Transmembrane</keyword>
<dbReference type="SUPFAM" id="SSF47384">
    <property type="entry name" value="Homodimeric domain of signal transducing histidine kinase"/>
    <property type="match status" value="1"/>
</dbReference>
<dbReference type="EC" id="2.7.13.3" evidence="3"/>
<dbReference type="CDD" id="cd06225">
    <property type="entry name" value="HAMP"/>
    <property type="match status" value="1"/>
</dbReference>
<dbReference type="InterPro" id="IPR005467">
    <property type="entry name" value="His_kinase_dom"/>
</dbReference>
<keyword evidence="8 11" id="KW-1133">Transmembrane helix</keyword>
<dbReference type="PROSITE" id="PS50885">
    <property type="entry name" value="HAMP"/>
    <property type="match status" value="1"/>
</dbReference>
<evidence type="ECO:0000256" key="5">
    <source>
        <dbReference type="ARBA" id="ARBA00022679"/>
    </source>
</evidence>
<feature type="domain" description="HAMP" evidence="13">
    <location>
        <begin position="207"/>
        <end position="260"/>
    </location>
</feature>
<dbReference type="CDD" id="cd00082">
    <property type="entry name" value="HisKA"/>
    <property type="match status" value="1"/>
</dbReference>
<comment type="caution">
    <text evidence="14">The sequence shown here is derived from an EMBL/GenBank/DDBJ whole genome shotgun (WGS) entry which is preliminary data.</text>
</comment>
<evidence type="ECO:0000259" key="13">
    <source>
        <dbReference type="PROSITE" id="PS50885"/>
    </source>
</evidence>
<dbReference type="InterPro" id="IPR003661">
    <property type="entry name" value="HisK_dim/P_dom"/>
</dbReference>
<dbReference type="CDD" id="cd00075">
    <property type="entry name" value="HATPase"/>
    <property type="match status" value="1"/>
</dbReference>
<evidence type="ECO:0000259" key="12">
    <source>
        <dbReference type="PROSITE" id="PS50109"/>
    </source>
</evidence>
<dbReference type="PANTHER" id="PTHR45436">
    <property type="entry name" value="SENSOR HISTIDINE KINASE YKOH"/>
    <property type="match status" value="1"/>
</dbReference>
<dbReference type="OrthoDB" id="9786919at2"/>
<evidence type="ECO:0000256" key="8">
    <source>
        <dbReference type="ARBA" id="ARBA00022989"/>
    </source>
</evidence>
<evidence type="ECO:0000256" key="3">
    <source>
        <dbReference type="ARBA" id="ARBA00012438"/>
    </source>
</evidence>
<evidence type="ECO:0000256" key="9">
    <source>
        <dbReference type="ARBA" id="ARBA00023012"/>
    </source>
</evidence>
<evidence type="ECO:0000256" key="11">
    <source>
        <dbReference type="SAM" id="Phobius"/>
    </source>
</evidence>
<keyword evidence="5" id="KW-0808">Transferase</keyword>
<comment type="catalytic activity">
    <reaction evidence="1">
        <text>ATP + protein L-histidine = ADP + protein N-phospho-L-histidine.</text>
        <dbReference type="EC" id="2.7.13.3"/>
    </reaction>
</comment>
<evidence type="ECO:0000256" key="10">
    <source>
        <dbReference type="ARBA" id="ARBA00023136"/>
    </source>
</evidence>
<dbReference type="GO" id="GO:0000155">
    <property type="term" value="F:phosphorelay sensor kinase activity"/>
    <property type="evidence" value="ECO:0007669"/>
    <property type="project" value="InterPro"/>
</dbReference>
<dbReference type="Pfam" id="PF02518">
    <property type="entry name" value="HATPase_c"/>
    <property type="match status" value="1"/>
</dbReference>
<dbReference type="InterPro" id="IPR003660">
    <property type="entry name" value="HAMP_dom"/>
</dbReference>
<dbReference type="InterPro" id="IPR003594">
    <property type="entry name" value="HATPase_dom"/>
</dbReference>
<dbReference type="GO" id="GO:0005886">
    <property type="term" value="C:plasma membrane"/>
    <property type="evidence" value="ECO:0007669"/>
    <property type="project" value="TreeGrafter"/>
</dbReference>
<dbReference type="Proteomes" id="UP000287171">
    <property type="component" value="Unassembled WGS sequence"/>
</dbReference>
<dbReference type="PANTHER" id="PTHR45436:SF5">
    <property type="entry name" value="SENSOR HISTIDINE KINASE TRCS"/>
    <property type="match status" value="1"/>
</dbReference>
<evidence type="ECO:0000256" key="6">
    <source>
        <dbReference type="ARBA" id="ARBA00022692"/>
    </source>
</evidence>
<accession>A0A402B5V9</accession>
<proteinExistence type="predicted"/>
<dbReference type="InterPro" id="IPR004358">
    <property type="entry name" value="Sig_transdc_His_kin-like_C"/>
</dbReference>
<dbReference type="SUPFAM" id="SSF158472">
    <property type="entry name" value="HAMP domain-like"/>
    <property type="match status" value="1"/>
</dbReference>
<sequence length="510" mass="56300">MNVLKRPFWPLGIRLQLTLWFTCIFGLLLLSASVFLYKHLQTSMAGSLDSALQSRAEQIAGEIYLEDGRIQMHESVGDLPGFDHEVDKGPIPYDHVNDNILVRIFDAHGKPYRTTPAFRTLSVPKNSINQTLTGEPWQGTVKSNDGKQDARIYSRTITKDGQLIAVVQVGQFLGELQDTLHHIAKELLAMGVIVLLFSALGSYWLASRAFAPIHNLIRTARSIKEGDLHQRVPVPKARDEVHFLAVTLNEMIESLEAVFSRQRRFVADASHELRTPVAVIRSTTDVALLHASTQEEYVSVLRNVNMESERLGRLINDLLALARGDEGKTKLEREPVRLDQMADMVAANAEMLAEERNITIYRGQLRPTVVMGDETRLIQMVMNLLDNAIAYTNAGGSVTLSVTNDSRQAIITIKDTGIGIGPEHLPHIFERFYRADPARIRDGGSSSGIGLAIVEWTVQAHQGTITVDSQPGQGSTFTIALPTTPDIQPQKSLVAAGKSSHSISSAKHSI</sequence>
<evidence type="ECO:0000313" key="15">
    <source>
        <dbReference type="Proteomes" id="UP000287171"/>
    </source>
</evidence>